<name>A0A9W8HEU6_9FUNG</name>
<gene>
    <name evidence="2" type="ORF">H4R18_003106</name>
</gene>
<feature type="transmembrane region" description="Helical" evidence="1">
    <location>
        <begin position="12"/>
        <end position="33"/>
    </location>
</feature>
<sequence length="286" mass="31114">MFRAPPQPFRRLKILAFVSAVTAIVIVSSWMFASYIDSAAAYANYSTLGLHRVLVVSERPRVERRRAVGRLLRFQGIPFGFLPATRAYDIDHPETRPPWPGEEPWPPVPQPHAEPAALLAEVRTHMTAVNAVVRQALPSALILADAVDVEADIKQRMHDIAPRLPASWDVLFLGHCGARGAAAAARPTMLHPDLYVAAGAPNCTFAYALSYAAAVRLKRVLDNAWPRPQRSFAAILDGLVAPMVLEAYVVDPPLVALALPPAAADPPPRRLRSSTAEMIGVELPLA</sequence>
<comment type="caution">
    <text evidence="2">The sequence shown here is derived from an EMBL/GenBank/DDBJ whole genome shotgun (WGS) entry which is preliminary data.</text>
</comment>
<evidence type="ECO:0000313" key="2">
    <source>
        <dbReference type="EMBL" id="KAJ2781059.1"/>
    </source>
</evidence>
<reference evidence="2" key="1">
    <citation type="submission" date="2022-07" db="EMBL/GenBank/DDBJ databases">
        <title>Phylogenomic reconstructions and comparative analyses of Kickxellomycotina fungi.</title>
        <authorList>
            <person name="Reynolds N.K."/>
            <person name="Stajich J.E."/>
            <person name="Barry K."/>
            <person name="Grigoriev I.V."/>
            <person name="Crous P."/>
            <person name="Smith M.E."/>
        </authorList>
    </citation>
    <scope>NUCLEOTIDE SEQUENCE</scope>
    <source>
        <strain evidence="2">NBRC 105414</strain>
    </source>
</reference>
<protein>
    <submittedName>
        <fullName evidence="2">Uncharacterized protein</fullName>
    </submittedName>
</protein>
<accession>A0A9W8HEU6</accession>
<keyword evidence="3" id="KW-1185">Reference proteome</keyword>
<organism evidence="2 3">
    <name type="scientific">Coemansia javaensis</name>
    <dbReference type="NCBI Taxonomy" id="2761396"/>
    <lineage>
        <taxon>Eukaryota</taxon>
        <taxon>Fungi</taxon>
        <taxon>Fungi incertae sedis</taxon>
        <taxon>Zoopagomycota</taxon>
        <taxon>Kickxellomycotina</taxon>
        <taxon>Kickxellomycetes</taxon>
        <taxon>Kickxellales</taxon>
        <taxon>Kickxellaceae</taxon>
        <taxon>Coemansia</taxon>
    </lineage>
</organism>
<keyword evidence="1" id="KW-1133">Transmembrane helix</keyword>
<dbReference type="EMBL" id="JANBUL010000116">
    <property type="protein sequence ID" value="KAJ2781059.1"/>
    <property type="molecule type" value="Genomic_DNA"/>
</dbReference>
<keyword evidence="1" id="KW-0812">Transmembrane</keyword>
<evidence type="ECO:0000313" key="3">
    <source>
        <dbReference type="Proteomes" id="UP001140217"/>
    </source>
</evidence>
<dbReference type="AlphaFoldDB" id="A0A9W8HEU6"/>
<evidence type="ECO:0000256" key="1">
    <source>
        <dbReference type="SAM" id="Phobius"/>
    </source>
</evidence>
<dbReference type="Proteomes" id="UP001140217">
    <property type="component" value="Unassembled WGS sequence"/>
</dbReference>
<proteinExistence type="predicted"/>
<keyword evidence="1" id="KW-0472">Membrane</keyword>
<dbReference type="OrthoDB" id="47375at2759"/>